<dbReference type="SUPFAM" id="SSF55729">
    <property type="entry name" value="Acyl-CoA N-acyltransferases (Nat)"/>
    <property type="match status" value="1"/>
</dbReference>
<protein>
    <submittedName>
        <fullName evidence="2">GNAT family protein</fullName>
        <ecNumber evidence="2">2.-.-.-</ecNumber>
    </submittedName>
</protein>
<dbReference type="InterPro" id="IPR016181">
    <property type="entry name" value="Acyl_CoA_acyltransferase"/>
</dbReference>
<dbReference type="RefSeq" id="WP_310538360.1">
    <property type="nucleotide sequence ID" value="NZ_JAVKGT010000046.1"/>
</dbReference>
<name>A0ABU1FWD4_9MICC</name>
<evidence type="ECO:0000313" key="2">
    <source>
        <dbReference type="EMBL" id="MDR5712993.1"/>
    </source>
</evidence>
<sequence length="148" mass="16526">PSEALCPQTVFTTSRGSTTSERVRLRALTEADVPVIAQWWNTPDIALFNDRMLVQKPQSVIEEMIRGWSENRSGGGFGYAVEAEGQLAGHASVYGYNARGIRAYEKAGFVVEGRRRASVLHQGRWFDDVSMGILAEEYLTRHRNPKAP</sequence>
<dbReference type="GO" id="GO:0016740">
    <property type="term" value="F:transferase activity"/>
    <property type="evidence" value="ECO:0007669"/>
    <property type="project" value="UniProtKB-KW"/>
</dbReference>
<evidence type="ECO:0000313" key="3">
    <source>
        <dbReference type="Proteomes" id="UP001260872"/>
    </source>
</evidence>
<dbReference type="EMBL" id="JAVKGT010000046">
    <property type="protein sequence ID" value="MDR5712993.1"/>
    <property type="molecule type" value="Genomic_DNA"/>
</dbReference>
<feature type="non-terminal residue" evidence="2">
    <location>
        <position position="1"/>
    </location>
</feature>
<reference evidence="3" key="1">
    <citation type="submission" date="2023-07" db="EMBL/GenBank/DDBJ databases">
        <title>Description of three actinobacteria isolated from air of manufacturing shop in a pharmaceutical factory.</title>
        <authorList>
            <person name="Zhang D.-F."/>
        </authorList>
    </citation>
    <scope>NUCLEOTIDE SEQUENCE [LARGE SCALE GENOMIC DNA]</scope>
    <source>
        <strain evidence="3">CCTCC AB 207010</strain>
    </source>
</reference>
<keyword evidence="2" id="KW-0808">Transferase</keyword>
<comment type="caution">
    <text evidence="2">The sequence shown here is derived from an EMBL/GenBank/DDBJ whole genome shotgun (WGS) entry which is preliminary data.</text>
</comment>
<keyword evidence="3" id="KW-1185">Reference proteome</keyword>
<accession>A0ABU1FWD4</accession>
<dbReference type="InterPro" id="IPR000182">
    <property type="entry name" value="GNAT_dom"/>
</dbReference>
<dbReference type="Gene3D" id="3.40.630.30">
    <property type="match status" value="2"/>
</dbReference>
<proteinExistence type="predicted"/>
<feature type="domain" description="N-acetyltransferase" evidence="1">
    <location>
        <begin position="22"/>
        <end position="98"/>
    </location>
</feature>
<dbReference type="Proteomes" id="UP001260872">
    <property type="component" value="Unassembled WGS sequence"/>
</dbReference>
<dbReference type="EC" id="2.-.-.-" evidence="2"/>
<organism evidence="2 3">
    <name type="scientific">Nesterenkonia flava</name>
    <dbReference type="NCBI Taxonomy" id="469799"/>
    <lineage>
        <taxon>Bacteria</taxon>
        <taxon>Bacillati</taxon>
        <taxon>Actinomycetota</taxon>
        <taxon>Actinomycetes</taxon>
        <taxon>Micrococcales</taxon>
        <taxon>Micrococcaceae</taxon>
        <taxon>Nesterenkonia</taxon>
    </lineage>
</organism>
<evidence type="ECO:0000259" key="1">
    <source>
        <dbReference type="Pfam" id="PF13302"/>
    </source>
</evidence>
<gene>
    <name evidence="2" type="ORF">RH857_12765</name>
</gene>
<dbReference type="Pfam" id="PF13302">
    <property type="entry name" value="Acetyltransf_3"/>
    <property type="match status" value="1"/>
</dbReference>